<accession>A0A161Y8V9</accession>
<organism evidence="1 2">
    <name type="scientific">Daucus carota subsp. sativus</name>
    <name type="common">Carrot</name>
    <dbReference type="NCBI Taxonomy" id="79200"/>
    <lineage>
        <taxon>Eukaryota</taxon>
        <taxon>Viridiplantae</taxon>
        <taxon>Streptophyta</taxon>
        <taxon>Embryophyta</taxon>
        <taxon>Tracheophyta</taxon>
        <taxon>Spermatophyta</taxon>
        <taxon>Magnoliopsida</taxon>
        <taxon>eudicotyledons</taxon>
        <taxon>Gunneridae</taxon>
        <taxon>Pentapetalae</taxon>
        <taxon>asterids</taxon>
        <taxon>campanulids</taxon>
        <taxon>Apiales</taxon>
        <taxon>Apiaceae</taxon>
        <taxon>Apioideae</taxon>
        <taxon>Scandiceae</taxon>
        <taxon>Daucinae</taxon>
        <taxon>Daucus</taxon>
        <taxon>Daucus sect. Daucus</taxon>
    </lineage>
</organism>
<proteinExistence type="predicted"/>
<dbReference type="Proteomes" id="UP000077755">
    <property type="component" value="Chromosome 7"/>
</dbReference>
<dbReference type="Gramene" id="KZM88889">
    <property type="protein sequence ID" value="KZM88889"/>
    <property type="gene ID" value="DCAR_025964"/>
</dbReference>
<gene>
    <name evidence="1" type="ORF">DCAR_0729823</name>
</gene>
<dbReference type="EMBL" id="CP093349">
    <property type="protein sequence ID" value="WOH10355.1"/>
    <property type="molecule type" value="Genomic_DNA"/>
</dbReference>
<keyword evidence="2" id="KW-1185">Reference proteome</keyword>
<reference evidence="1" key="1">
    <citation type="journal article" date="2016" name="Nat. Genet.">
        <title>A high-quality carrot genome assembly provides new insights into carotenoid accumulation and asterid genome evolution.</title>
        <authorList>
            <person name="Iorizzo M."/>
            <person name="Ellison S."/>
            <person name="Senalik D."/>
            <person name="Zeng P."/>
            <person name="Satapoomin P."/>
            <person name="Huang J."/>
            <person name="Bowman M."/>
            <person name="Iovene M."/>
            <person name="Sanseverino W."/>
            <person name="Cavagnaro P."/>
            <person name="Yildiz M."/>
            <person name="Macko-Podgorni A."/>
            <person name="Moranska E."/>
            <person name="Grzebelus E."/>
            <person name="Grzebelus D."/>
            <person name="Ashrafi H."/>
            <person name="Zheng Z."/>
            <person name="Cheng S."/>
            <person name="Spooner D."/>
            <person name="Van Deynze A."/>
            <person name="Simon P."/>
        </authorList>
    </citation>
    <scope>NUCLEOTIDE SEQUENCE</scope>
    <source>
        <tissue evidence="1">Leaf</tissue>
    </source>
</reference>
<dbReference type="AlphaFoldDB" id="A0A161Y8V9"/>
<protein>
    <submittedName>
        <fullName evidence="1">Uncharacterized protein</fullName>
    </submittedName>
</protein>
<sequence length="41" mass="4751">MLGKKIVAEARVRAYKRNVNNSLLGVRRTPCKEVKPKKKRN</sequence>
<evidence type="ECO:0000313" key="1">
    <source>
        <dbReference type="EMBL" id="WOH10355.1"/>
    </source>
</evidence>
<reference evidence="1" key="2">
    <citation type="submission" date="2022-03" db="EMBL/GenBank/DDBJ databases">
        <title>Draft title - Genomic analysis of global carrot germplasm unveils the trajectory of domestication and the origin of high carotenoid orange carrot.</title>
        <authorList>
            <person name="Iorizzo M."/>
            <person name="Ellison S."/>
            <person name="Senalik D."/>
            <person name="Macko-Podgorni A."/>
            <person name="Grzebelus D."/>
            <person name="Bostan H."/>
            <person name="Rolling W."/>
            <person name="Curaba J."/>
            <person name="Simon P."/>
        </authorList>
    </citation>
    <scope>NUCLEOTIDE SEQUENCE</scope>
    <source>
        <tissue evidence="1">Leaf</tissue>
    </source>
</reference>
<evidence type="ECO:0000313" key="2">
    <source>
        <dbReference type="Proteomes" id="UP000077755"/>
    </source>
</evidence>
<name>A0A161Y8V9_DAUCS</name>